<dbReference type="InterPro" id="IPR036866">
    <property type="entry name" value="RibonucZ/Hydroxyglut_hydro"/>
</dbReference>
<dbReference type="EMBL" id="PYAW01000005">
    <property type="protein sequence ID" value="PSL44813.1"/>
    <property type="molecule type" value="Genomic_DNA"/>
</dbReference>
<accession>A0A2P8HF30</accession>
<dbReference type="Gene3D" id="3.60.15.10">
    <property type="entry name" value="Ribonuclease Z/Hydroxyacylglutathione hydrolase-like"/>
    <property type="match status" value="1"/>
</dbReference>
<keyword evidence="3" id="KW-1185">Reference proteome</keyword>
<protein>
    <submittedName>
        <fullName evidence="2">Phosphoribosyl 1,2-cyclic phosphodiesterase</fullName>
    </submittedName>
</protein>
<sequence length="255" mass="28425">MSLFITSLNSGSNGNCYYIGNDNEAVLVDAGISCRETEKRMSRLGLTMSKVKAIFISHEHIDHIRGVTVLAKKYQLPVYITPDTLAHGGLTINAQQVISFTPYEPVQIGSLSVTAFPKIHDASEPHSFIVAGNEIKIGVFTDIGAPCEHVIRHFQQCHAAFLEANYDEEMLDKGRYPYYLKNRIRGGQGHLSNKQALEIFTTYRPAFMSHLLLSHLSKDNNSPALVQELFDQHANGTRIIVASRFEETAVFNIMA</sequence>
<evidence type="ECO:0000313" key="3">
    <source>
        <dbReference type="Proteomes" id="UP000240971"/>
    </source>
</evidence>
<dbReference type="PANTHER" id="PTHR47619">
    <property type="entry name" value="METALLO-HYDROLASE YYCJ-RELATED"/>
    <property type="match status" value="1"/>
</dbReference>
<dbReference type="OrthoDB" id="9781189at2"/>
<evidence type="ECO:0000259" key="1">
    <source>
        <dbReference type="SMART" id="SM00849"/>
    </source>
</evidence>
<dbReference type="SMART" id="SM00849">
    <property type="entry name" value="Lactamase_B"/>
    <property type="match status" value="1"/>
</dbReference>
<feature type="domain" description="Metallo-beta-lactamase" evidence="1">
    <location>
        <begin position="13"/>
        <end position="190"/>
    </location>
</feature>
<evidence type="ECO:0000313" key="2">
    <source>
        <dbReference type="EMBL" id="PSL44813.1"/>
    </source>
</evidence>
<dbReference type="RefSeq" id="WP_106530249.1">
    <property type="nucleotide sequence ID" value="NZ_PYAW01000005.1"/>
</dbReference>
<reference evidence="2 3" key="1">
    <citation type="submission" date="2018-03" db="EMBL/GenBank/DDBJ databases">
        <title>Genomic Encyclopedia of Archaeal and Bacterial Type Strains, Phase II (KMG-II): from individual species to whole genera.</title>
        <authorList>
            <person name="Goeker M."/>
        </authorList>
    </citation>
    <scope>NUCLEOTIDE SEQUENCE [LARGE SCALE GENOMIC DNA]</scope>
    <source>
        <strain evidence="2 3">DSM 24859</strain>
    </source>
</reference>
<dbReference type="Proteomes" id="UP000240971">
    <property type="component" value="Unassembled WGS sequence"/>
</dbReference>
<organism evidence="2 3">
    <name type="scientific">Chitinophaga niastensis</name>
    <dbReference type="NCBI Taxonomy" id="536980"/>
    <lineage>
        <taxon>Bacteria</taxon>
        <taxon>Pseudomonadati</taxon>
        <taxon>Bacteroidota</taxon>
        <taxon>Chitinophagia</taxon>
        <taxon>Chitinophagales</taxon>
        <taxon>Chitinophagaceae</taxon>
        <taxon>Chitinophaga</taxon>
    </lineage>
</organism>
<dbReference type="InterPro" id="IPR001279">
    <property type="entry name" value="Metallo-B-lactamas"/>
</dbReference>
<dbReference type="AlphaFoldDB" id="A0A2P8HF30"/>
<gene>
    <name evidence="2" type="ORF">CLV51_105185</name>
</gene>
<dbReference type="Pfam" id="PF12706">
    <property type="entry name" value="Lactamase_B_2"/>
    <property type="match status" value="1"/>
</dbReference>
<dbReference type="SUPFAM" id="SSF56281">
    <property type="entry name" value="Metallo-hydrolase/oxidoreductase"/>
    <property type="match status" value="1"/>
</dbReference>
<name>A0A2P8HF30_CHINA</name>
<dbReference type="InterPro" id="IPR052533">
    <property type="entry name" value="WalJ/YycJ-like"/>
</dbReference>
<proteinExistence type="predicted"/>
<comment type="caution">
    <text evidence="2">The sequence shown here is derived from an EMBL/GenBank/DDBJ whole genome shotgun (WGS) entry which is preliminary data.</text>
</comment>
<dbReference type="PANTHER" id="PTHR47619:SF1">
    <property type="entry name" value="EXODEOXYRIBONUCLEASE WALJ"/>
    <property type="match status" value="1"/>
</dbReference>